<dbReference type="Pfam" id="PF01301">
    <property type="entry name" value="Glyco_hydro_35"/>
    <property type="match status" value="1"/>
</dbReference>
<dbReference type="InterPro" id="IPR048913">
    <property type="entry name" value="BetaGal_gal-bd"/>
</dbReference>
<feature type="signal peptide" evidence="6">
    <location>
        <begin position="1"/>
        <end position="19"/>
    </location>
</feature>
<dbReference type="GO" id="GO:0005975">
    <property type="term" value="P:carbohydrate metabolic process"/>
    <property type="evidence" value="ECO:0007669"/>
    <property type="project" value="InterPro"/>
</dbReference>
<dbReference type="InterPro" id="IPR031330">
    <property type="entry name" value="Gly_Hdrlase_35_cat"/>
</dbReference>
<keyword evidence="3" id="KW-0326">Glycosidase</keyword>
<reference evidence="9 10" key="1">
    <citation type="journal article" date="2023" name="Insect Mol. Biol.">
        <title>Genome sequencing provides insights into the evolution of gene families encoding plant cell wall-degrading enzymes in longhorned beetles.</title>
        <authorList>
            <person name="Shin N.R."/>
            <person name="Okamura Y."/>
            <person name="Kirsch R."/>
            <person name="Pauchet Y."/>
        </authorList>
    </citation>
    <scope>NUCLEOTIDE SEQUENCE [LARGE SCALE GENOMIC DNA]</scope>
    <source>
        <strain evidence="9">EAD_L_NR</strain>
    </source>
</reference>
<dbReference type="SUPFAM" id="SSF51445">
    <property type="entry name" value="(Trans)glycosidases"/>
    <property type="match status" value="1"/>
</dbReference>
<dbReference type="InterPro" id="IPR026283">
    <property type="entry name" value="B-gal_1-like"/>
</dbReference>
<comment type="similarity">
    <text evidence="1 5">Belongs to the glycosyl hydrolase 35 family.</text>
</comment>
<keyword evidence="6" id="KW-0732">Signal</keyword>
<evidence type="ECO:0000259" key="7">
    <source>
        <dbReference type="Pfam" id="PF01301"/>
    </source>
</evidence>
<dbReference type="Proteomes" id="UP001159042">
    <property type="component" value="Unassembled WGS sequence"/>
</dbReference>
<dbReference type="PANTHER" id="PTHR23421">
    <property type="entry name" value="BETA-GALACTOSIDASE RELATED"/>
    <property type="match status" value="1"/>
</dbReference>
<dbReference type="Gene3D" id="2.60.120.260">
    <property type="entry name" value="Galactose-binding domain-like"/>
    <property type="match status" value="2"/>
</dbReference>
<evidence type="ECO:0000313" key="10">
    <source>
        <dbReference type="Proteomes" id="UP001159042"/>
    </source>
</evidence>
<keyword evidence="2" id="KW-0378">Hydrolase</keyword>
<dbReference type="GO" id="GO:0004565">
    <property type="term" value="F:beta-galactosidase activity"/>
    <property type="evidence" value="ECO:0007669"/>
    <property type="project" value="InterPro"/>
</dbReference>
<evidence type="ECO:0000259" key="8">
    <source>
        <dbReference type="Pfam" id="PF21467"/>
    </source>
</evidence>
<evidence type="ECO:0000256" key="1">
    <source>
        <dbReference type="ARBA" id="ARBA00009809"/>
    </source>
</evidence>
<proteinExistence type="inferred from homology"/>
<dbReference type="SUPFAM" id="SSF49785">
    <property type="entry name" value="Galactose-binding domain-like"/>
    <property type="match status" value="1"/>
</dbReference>
<evidence type="ECO:0000256" key="5">
    <source>
        <dbReference type="RuleBase" id="RU003679"/>
    </source>
</evidence>
<protein>
    <recommendedName>
        <fullName evidence="11">Beta-galactosidase</fullName>
    </recommendedName>
</protein>
<sequence>MVPLLITLSLACVFSSTSSDPLPTNYEYYTSGGISSGLSADQPYFTLNGKNFSIYSGAMHYFRVPRAYWRDRMKKMRAAGLNTLETYVAWNLHEPYSGVYDFGDGGSEMEDFLHIQELLKTAQEEDLFVILRPGPYICAEYNYGGFPAWLLREGAGFRTNEATYMKYVKRYFDKLLSVINDYQFTKGGSIIAFQIENEYGYAAYKDWVPERPYLEGLQQLYIDNDVVELLLTSDSPTVEGDAGTLPGVFQATNLGTDPEEQFNKILKRQPNKPLLAMEFWVGWFDFWADVHHTTPPDTVRDVLERILKFPASFNLYMFIGGTNWGFTNGASLGADTFNNSVFIPVTTSYDYDSVLTEAGDYTDKYFVVKELLQQYSTIPTNTPEVPNLAPKEPYRYIKVQKRLSFSDIVDKNAPYVINSPNLLPMELLDINNNSGQSVGYIVYRKENVDLPVSTVLKIEGHVCDTALVLVNGVLISPVLESKDDFNGFGYWRLENSTITLLTGEGLSNATVDIVVEEWGRMNGGNIYQYNKTFKGLWQELLQVMFTLTMKKISDWKIIPLEFKKNWTNNLEGWTDKTTNEGTALFYAALEIPTEPRDTFIDMRKWNKGLVIVNGFPIGKYLFLGPQQTLYIPAPFLRKGTNDIVIFEHFEAADEVSFASKQIWSAVNDGK</sequence>
<dbReference type="AlphaFoldDB" id="A0AAV8W1K2"/>
<feature type="active site" description="Nucleophile" evidence="4">
    <location>
        <position position="278"/>
    </location>
</feature>
<feature type="active site" description="Proton donor" evidence="4">
    <location>
        <position position="198"/>
    </location>
</feature>
<evidence type="ECO:0000313" key="9">
    <source>
        <dbReference type="EMBL" id="KAJ8920374.1"/>
    </source>
</evidence>
<accession>A0AAV8W1K2</accession>
<evidence type="ECO:0008006" key="11">
    <source>
        <dbReference type="Google" id="ProtNLM"/>
    </source>
</evidence>
<feature type="domain" description="Beta-galactosidase galactose-binding" evidence="8">
    <location>
        <begin position="585"/>
        <end position="641"/>
    </location>
</feature>
<keyword evidence="10" id="KW-1185">Reference proteome</keyword>
<dbReference type="Pfam" id="PF21467">
    <property type="entry name" value="BetaGal_gal-bd"/>
    <property type="match status" value="1"/>
</dbReference>
<evidence type="ECO:0000256" key="3">
    <source>
        <dbReference type="ARBA" id="ARBA00023295"/>
    </source>
</evidence>
<dbReference type="InterPro" id="IPR008979">
    <property type="entry name" value="Galactose-bd-like_sf"/>
</dbReference>
<dbReference type="InterPro" id="IPR017853">
    <property type="entry name" value="GH"/>
</dbReference>
<comment type="caution">
    <text evidence="9">The sequence shown here is derived from an EMBL/GenBank/DDBJ whole genome shotgun (WGS) entry which is preliminary data.</text>
</comment>
<dbReference type="PIRSF" id="PIRSF006336">
    <property type="entry name" value="B-gal"/>
    <property type="match status" value="1"/>
</dbReference>
<dbReference type="PRINTS" id="PR00742">
    <property type="entry name" value="GLHYDRLASE35"/>
</dbReference>
<name>A0AAV8W1K2_9CUCU</name>
<gene>
    <name evidence="9" type="ORF">NQ315_005239</name>
</gene>
<evidence type="ECO:0000256" key="4">
    <source>
        <dbReference type="PIRSR" id="PIRSR006336-1"/>
    </source>
</evidence>
<organism evidence="9 10">
    <name type="scientific">Exocentrus adspersus</name>
    <dbReference type="NCBI Taxonomy" id="1586481"/>
    <lineage>
        <taxon>Eukaryota</taxon>
        <taxon>Metazoa</taxon>
        <taxon>Ecdysozoa</taxon>
        <taxon>Arthropoda</taxon>
        <taxon>Hexapoda</taxon>
        <taxon>Insecta</taxon>
        <taxon>Pterygota</taxon>
        <taxon>Neoptera</taxon>
        <taxon>Endopterygota</taxon>
        <taxon>Coleoptera</taxon>
        <taxon>Polyphaga</taxon>
        <taxon>Cucujiformia</taxon>
        <taxon>Chrysomeloidea</taxon>
        <taxon>Cerambycidae</taxon>
        <taxon>Lamiinae</taxon>
        <taxon>Acanthocinini</taxon>
        <taxon>Exocentrus</taxon>
    </lineage>
</organism>
<feature type="chain" id="PRO_5043451552" description="Beta-galactosidase" evidence="6">
    <location>
        <begin position="20"/>
        <end position="670"/>
    </location>
</feature>
<evidence type="ECO:0000256" key="2">
    <source>
        <dbReference type="ARBA" id="ARBA00022801"/>
    </source>
</evidence>
<dbReference type="InterPro" id="IPR001944">
    <property type="entry name" value="Glycoside_Hdrlase_35"/>
</dbReference>
<dbReference type="EMBL" id="JANEYG010000014">
    <property type="protein sequence ID" value="KAJ8920374.1"/>
    <property type="molecule type" value="Genomic_DNA"/>
</dbReference>
<evidence type="ECO:0000256" key="6">
    <source>
        <dbReference type="SAM" id="SignalP"/>
    </source>
</evidence>
<feature type="domain" description="Glycoside hydrolase 35 catalytic" evidence="7">
    <location>
        <begin position="45"/>
        <end position="374"/>
    </location>
</feature>
<dbReference type="Gene3D" id="3.20.20.80">
    <property type="entry name" value="Glycosidases"/>
    <property type="match status" value="1"/>
</dbReference>